<dbReference type="PANTHER" id="PTHR23021:SF11">
    <property type="entry name" value="SERPENTINE RECEPTOR, CLASS T"/>
    <property type="match status" value="1"/>
</dbReference>
<protein>
    <submittedName>
        <fullName evidence="1">G protein-coupled receptor</fullName>
    </submittedName>
</protein>
<gene>
    <name evidence="1" type="primary">WBGene00280748</name>
</gene>
<dbReference type="SUPFAM" id="SSF81321">
    <property type="entry name" value="Family A G protein-coupled receptor-like"/>
    <property type="match status" value="1"/>
</dbReference>
<dbReference type="Proteomes" id="UP000005239">
    <property type="component" value="Unassembled WGS sequence"/>
</dbReference>
<accession>A0A8R1Z0C6</accession>
<reference evidence="1" key="2">
    <citation type="submission" date="2022-06" db="UniProtKB">
        <authorList>
            <consortium name="EnsemblMetazoa"/>
        </authorList>
    </citation>
    <scope>IDENTIFICATION</scope>
    <source>
        <strain evidence="1">PS312</strain>
    </source>
</reference>
<dbReference type="InterPro" id="IPR019425">
    <property type="entry name" value="7TM_GPCR_serpentine_rcpt_Srt"/>
</dbReference>
<evidence type="ECO:0000313" key="2">
    <source>
        <dbReference type="Proteomes" id="UP000005239"/>
    </source>
</evidence>
<dbReference type="PANTHER" id="PTHR23021">
    <property type="entry name" value="SERPENTINE RECEPTOR, CLASS T"/>
    <property type="match status" value="1"/>
</dbReference>
<sequence length="226" mass="24993">MVVVGASREDFSHYDIFCGKMSSIEIRFFTETMPAPEYNCSEHTPEEWTELYGTPRFVLGIWSIVFATACQLLCVPSIRVFNRERKLTSYKIMFNLALADLGGITCVGSLFGYAMIRGYVFCSDTTLAWLIGYPVVCFWYVSSTNCILLVINRISELTDHAQAFKGWPSTLCLAISIVYANMGMLFTRPVLFNSAIQTLAFDPLIPGHARGSVKGGGRGSVKGGVS</sequence>
<reference evidence="2" key="1">
    <citation type="journal article" date="2008" name="Nat. Genet.">
        <title>The Pristionchus pacificus genome provides a unique perspective on nematode lifestyle and parasitism.</title>
        <authorList>
            <person name="Dieterich C."/>
            <person name="Clifton S.W."/>
            <person name="Schuster L.N."/>
            <person name="Chinwalla A."/>
            <person name="Delehaunty K."/>
            <person name="Dinkelacker I."/>
            <person name="Fulton L."/>
            <person name="Fulton R."/>
            <person name="Godfrey J."/>
            <person name="Minx P."/>
            <person name="Mitreva M."/>
            <person name="Roeseler W."/>
            <person name="Tian H."/>
            <person name="Witte H."/>
            <person name="Yang S.P."/>
            <person name="Wilson R.K."/>
            <person name="Sommer R.J."/>
        </authorList>
    </citation>
    <scope>NUCLEOTIDE SEQUENCE [LARGE SCALE GENOMIC DNA]</scope>
    <source>
        <strain evidence="2">PS312</strain>
    </source>
</reference>
<name>A0A2A6D364_PRIPA</name>
<dbReference type="AlphaFoldDB" id="A0A2A6D364"/>
<proteinExistence type="predicted"/>
<dbReference type="EnsemblMetazoa" id="PPA42379.1">
    <property type="protein sequence ID" value="PPA42379.1"/>
    <property type="gene ID" value="WBGene00280748"/>
</dbReference>
<organism evidence="1 2">
    <name type="scientific">Pristionchus pacificus</name>
    <name type="common">Parasitic nematode worm</name>
    <dbReference type="NCBI Taxonomy" id="54126"/>
    <lineage>
        <taxon>Eukaryota</taxon>
        <taxon>Metazoa</taxon>
        <taxon>Ecdysozoa</taxon>
        <taxon>Nematoda</taxon>
        <taxon>Chromadorea</taxon>
        <taxon>Rhabditida</taxon>
        <taxon>Rhabditina</taxon>
        <taxon>Diplogasteromorpha</taxon>
        <taxon>Diplogasteroidea</taxon>
        <taxon>Neodiplogasteridae</taxon>
        <taxon>Pristionchus</taxon>
    </lineage>
</organism>
<evidence type="ECO:0000313" key="1">
    <source>
        <dbReference type="EnsemblMetazoa" id="PPA42379.1"/>
    </source>
</evidence>
<keyword evidence="2" id="KW-1185">Reference proteome</keyword>
<dbReference type="Pfam" id="PF10321">
    <property type="entry name" value="7TM_GPCR_Srt"/>
    <property type="match status" value="1"/>
</dbReference>
<accession>A0A2A6D364</accession>